<keyword evidence="10 11" id="KW-0807">Transducer</keyword>
<evidence type="ECO:0000256" key="5">
    <source>
        <dbReference type="ARBA" id="ARBA00022989"/>
    </source>
</evidence>
<proteinExistence type="inferred from homology"/>
<dbReference type="KEGG" id="dqu:106745057"/>
<comment type="subcellular location">
    <subcellularLocation>
        <location evidence="1">Cell membrane</location>
        <topology evidence="1">Multi-pass membrane protein</topology>
    </subcellularLocation>
</comment>
<keyword evidence="3" id="KW-1003">Cell membrane</keyword>
<dbReference type="CTD" id="41017"/>
<dbReference type="SUPFAM" id="SSF81321">
    <property type="entry name" value="Family A G protein-coupled receptor-like"/>
    <property type="match status" value="1"/>
</dbReference>
<evidence type="ECO:0000259" key="13">
    <source>
        <dbReference type="PROSITE" id="PS50262"/>
    </source>
</evidence>
<accession>A0A6P3XC14</accession>
<dbReference type="AlphaFoldDB" id="A0A6P3XC14"/>
<evidence type="ECO:0000256" key="6">
    <source>
        <dbReference type="ARBA" id="ARBA00023040"/>
    </source>
</evidence>
<dbReference type="GeneID" id="106745057"/>
<evidence type="ECO:0000256" key="10">
    <source>
        <dbReference type="ARBA" id="ARBA00023224"/>
    </source>
</evidence>
<organism evidence="14 15">
    <name type="scientific">Dinoponera quadriceps</name>
    <name type="common">South American ant</name>
    <dbReference type="NCBI Taxonomy" id="609295"/>
    <lineage>
        <taxon>Eukaryota</taxon>
        <taxon>Metazoa</taxon>
        <taxon>Ecdysozoa</taxon>
        <taxon>Arthropoda</taxon>
        <taxon>Hexapoda</taxon>
        <taxon>Insecta</taxon>
        <taxon>Pterygota</taxon>
        <taxon>Neoptera</taxon>
        <taxon>Endopterygota</taxon>
        <taxon>Hymenoptera</taxon>
        <taxon>Apocrita</taxon>
        <taxon>Aculeata</taxon>
        <taxon>Formicoidea</taxon>
        <taxon>Formicidae</taxon>
        <taxon>Ponerinae</taxon>
        <taxon>Ponerini</taxon>
        <taxon>Dinoponera</taxon>
    </lineage>
</organism>
<evidence type="ECO:0000256" key="8">
    <source>
        <dbReference type="ARBA" id="ARBA00023157"/>
    </source>
</evidence>
<dbReference type="Gene3D" id="1.20.1070.10">
    <property type="entry name" value="Rhodopsin 7-helix transmembrane proteins"/>
    <property type="match status" value="1"/>
</dbReference>
<dbReference type="PANTHER" id="PTHR24248">
    <property type="entry name" value="ADRENERGIC RECEPTOR-RELATED G-PROTEIN COUPLED RECEPTOR"/>
    <property type="match status" value="1"/>
</dbReference>
<evidence type="ECO:0000256" key="4">
    <source>
        <dbReference type="ARBA" id="ARBA00022692"/>
    </source>
</evidence>
<dbReference type="GO" id="GO:0043410">
    <property type="term" value="P:positive regulation of MAPK cascade"/>
    <property type="evidence" value="ECO:0007669"/>
    <property type="project" value="TreeGrafter"/>
</dbReference>
<evidence type="ECO:0000313" key="15">
    <source>
        <dbReference type="RefSeq" id="XP_014475798.1"/>
    </source>
</evidence>
<feature type="transmembrane region" description="Helical" evidence="12">
    <location>
        <begin position="47"/>
        <end position="69"/>
    </location>
</feature>
<protein>
    <submittedName>
        <fullName evidence="15">5-hydroxytryptamine receptor 2A</fullName>
    </submittedName>
</protein>
<sequence length="211" mass="23946">MTTSTTVRIVQTDPYEDSLVLWDPANTSEIGLETSTSHDEAGQFNNWWAMLALLVLGTAAGNILVCMAITWEKRLQNVTNYFLMSLAITDLMVAVLVMPLGILTLVRGYFPLSSVYCLAWICLDVLFCTASIMHLCTISVDRYLSLRYPMKFGRNKTRRRVILKIIIVWLLSIAMSLPLSLMYSKRLLVKYEELKCKSRVCSCEPGVRSSW</sequence>
<dbReference type="OrthoDB" id="7553860at2759"/>
<dbReference type="FunFam" id="1.20.1070.10:FF:000523">
    <property type="entry name" value="5-hydroxytryptamine receptor 2B"/>
    <property type="match status" value="1"/>
</dbReference>
<evidence type="ECO:0000256" key="2">
    <source>
        <dbReference type="ARBA" id="ARBA00010663"/>
    </source>
</evidence>
<evidence type="ECO:0000256" key="1">
    <source>
        <dbReference type="ARBA" id="ARBA00004651"/>
    </source>
</evidence>
<feature type="domain" description="G-protein coupled receptors family 1 profile" evidence="13">
    <location>
        <begin position="61"/>
        <end position="211"/>
    </location>
</feature>
<dbReference type="PANTHER" id="PTHR24248:SF163">
    <property type="entry name" value="HISTAMINE H2 RECEPTOR-LIKE"/>
    <property type="match status" value="1"/>
</dbReference>
<dbReference type="InterPro" id="IPR017452">
    <property type="entry name" value="GPCR_Rhodpsn_7TM"/>
</dbReference>
<dbReference type="PROSITE" id="PS50262">
    <property type="entry name" value="G_PROTEIN_RECEP_F1_2"/>
    <property type="match status" value="1"/>
</dbReference>
<evidence type="ECO:0000256" key="7">
    <source>
        <dbReference type="ARBA" id="ARBA00023136"/>
    </source>
</evidence>
<dbReference type="InterPro" id="IPR000276">
    <property type="entry name" value="GPCR_Rhodpsn"/>
</dbReference>
<keyword evidence="7 12" id="KW-0472">Membrane</keyword>
<feature type="transmembrane region" description="Helical" evidence="12">
    <location>
        <begin position="81"/>
        <end position="106"/>
    </location>
</feature>
<keyword evidence="14" id="KW-1185">Reference proteome</keyword>
<name>A0A6P3XC14_DINQU</name>
<keyword evidence="6 11" id="KW-0297">G-protein coupled receptor</keyword>
<reference evidence="15" key="1">
    <citation type="submission" date="2025-08" db="UniProtKB">
        <authorList>
            <consortium name="RefSeq"/>
        </authorList>
    </citation>
    <scope>IDENTIFICATION</scope>
</reference>
<dbReference type="PROSITE" id="PS00237">
    <property type="entry name" value="G_PROTEIN_RECEP_F1_1"/>
    <property type="match status" value="1"/>
</dbReference>
<dbReference type="GO" id="GO:0071880">
    <property type="term" value="P:adenylate cyclase-activating adrenergic receptor signaling pathway"/>
    <property type="evidence" value="ECO:0007669"/>
    <property type="project" value="TreeGrafter"/>
</dbReference>
<gene>
    <name evidence="15" type="primary">LOC106745057</name>
</gene>
<dbReference type="Pfam" id="PF00001">
    <property type="entry name" value="7tm_1"/>
    <property type="match status" value="1"/>
</dbReference>
<keyword evidence="4 11" id="KW-0812">Transmembrane</keyword>
<dbReference type="RefSeq" id="XP_014475798.1">
    <property type="nucleotide sequence ID" value="XM_014620312.1"/>
</dbReference>
<evidence type="ECO:0000256" key="9">
    <source>
        <dbReference type="ARBA" id="ARBA00023170"/>
    </source>
</evidence>
<comment type="similarity">
    <text evidence="2 11">Belongs to the G-protein coupled receptor 1 family.</text>
</comment>
<feature type="transmembrane region" description="Helical" evidence="12">
    <location>
        <begin position="161"/>
        <end position="183"/>
    </location>
</feature>
<keyword evidence="5 12" id="KW-1133">Transmembrane helix</keyword>
<evidence type="ECO:0000256" key="12">
    <source>
        <dbReference type="SAM" id="Phobius"/>
    </source>
</evidence>
<keyword evidence="8" id="KW-1015">Disulfide bond</keyword>
<evidence type="ECO:0000256" key="3">
    <source>
        <dbReference type="ARBA" id="ARBA00022475"/>
    </source>
</evidence>
<feature type="transmembrane region" description="Helical" evidence="12">
    <location>
        <begin position="118"/>
        <end position="140"/>
    </location>
</feature>
<dbReference type="GO" id="GO:0004930">
    <property type="term" value="F:G protein-coupled receptor activity"/>
    <property type="evidence" value="ECO:0007669"/>
    <property type="project" value="UniProtKB-KW"/>
</dbReference>
<evidence type="ECO:0000313" key="14">
    <source>
        <dbReference type="Proteomes" id="UP000515204"/>
    </source>
</evidence>
<keyword evidence="9 11" id="KW-0675">Receptor</keyword>
<dbReference type="PRINTS" id="PR00237">
    <property type="entry name" value="GPCRRHODOPSN"/>
</dbReference>
<dbReference type="GO" id="GO:0005886">
    <property type="term" value="C:plasma membrane"/>
    <property type="evidence" value="ECO:0007669"/>
    <property type="project" value="UniProtKB-SubCell"/>
</dbReference>
<evidence type="ECO:0000256" key="11">
    <source>
        <dbReference type="RuleBase" id="RU000688"/>
    </source>
</evidence>
<dbReference type="Proteomes" id="UP000515204">
    <property type="component" value="Unplaced"/>
</dbReference>